<evidence type="ECO:0000313" key="1">
    <source>
        <dbReference type="EMBL" id="AAZ47428.1"/>
    </source>
</evidence>
<sequence>MKNDFLADEIVLGLGFRLVLIILARIGRLLESESLVVLHGVLLEKNTALLFERKCLKYRHQIQAMQPSASKRPGRFIFCW</sequence>
<dbReference type="EMBL" id="CP000089">
    <property type="protein sequence ID" value="AAZ47428.1"/>
    <property type="molecule type" value="Genomic_DNA"/>
</dbReference>
<dbReference type="STRING" id="159087.Daro_2698"/>
<accession>Q47CK3</accession>
<dbReference type="KEGG" id="dar:Daro_2698"/>
<reference evidence="1" key="1">
    <citation type="submission" date="2005-08" db="EMBL/GenBank/DDBJ databases">
        <title>Complete sequence of Dechloromonas aromatica RCB.</title>
        <authorList>
            <person name="Salinero K.K."/>
            <person name="Copeland A."/>
            <person name="Lucas S."/>
            <person name="Lapidus A."/>
            <person name="Barry K."/>
            <person name="Detter J.C."/>
            <person name="Glavina T."/>
            <person name="Hammon N."/>
            <person name="Israni S."/>
            <person name="Pitluck S."/>
            <person name="Di Bartolo G."/>
            <person name="Trong S."/>
            <person name="Schmutz J."/>
            <person name="Larimer F."/>
            <person name="Land M."/>
            <person name="Ivanova N."/>
            <person name="Richardson P."/>
        </authorList>
    </citation>
    <scope>NUCLEOTIDE SEQUENCE</scope>
    <source>
        <strain evidence="1">RCB</strain>
    </source>
</reference>
<gene>
    <name evidence="1" type="ordered locus">Daro_2698</name>
</gene>
<organism evidence="1">
    <name type="scientific">Dechloromonas aromatica (strain RCB)</name>
    <dbReference type="NCBI Taxonomy" id="159087"/>
    <lineage>
        <taxon>Bacteria</taxon>
        <taxon>Pseudomonadati</taxon>
        <taxon>Pseudomonadota</taxon>
        <taxon>Betaproteobacteria</taxon>
        <taxon>Rhodocyclales</taxon>
        <taxon>Azonexaceae</taxon>
        <taxon>Dechloromonas</taxon>
    </lineage>
</organism>
<dbReference type="AlphaFoldDB" id="Q47CK3"/>
<dbReference type="HOGENOM" id="CLU_2583895_0_0_4"/>
<name>Q47CK3_DECAR</name>
<proteinExistence type="predicted"/>
<protein>
    <submittedName>
        <fullName evidence="1">Uncharacterized protein</fullName>
    </submittedName>
</protein>